<dbReference type="AlphaFoldDB" id="A0A7C9QUG1"/>
<feature type="chain" id="PRO_5028848583" evidence="1">
    <location>
        <begin position="23"/>
        <end position="155"/>
    </location>
</feature>
<keyword evidence="3" id="KW-1185">Reference proteome</keyword>
<keyword evidence="1" id="KW-0732">Signal</keyword>
<dbReference type="PANTHER" id="PTHR36302:SF1">
    <property type="entry name" value="COPPER CHAPERONE PCU(A)C"/>
    <property type="match status" value="1"/>
</dbReference>
<protein>
    <submittedName>
        <fullName evidence="2">Copper chaperone PCu(A)C</fullName>
    </submittedName>
</protein>
<accession>A0A7C9QUG1</accession>
<dbReference type="SUPFAM" id="SSF110087">
    <property type="entry name" value="DR1885-like metal-binding protein"/>
    <property type="match status" value="1"/>
</dbReference>
<sequence>MKRLLGTVLAVSVSVLALPALAGEAKVGTIEVKEAWARATPARAPAGGAYLTMANTGSVTDNLLSAAVDVSKVAELHTHLQDGDVMRMVAVESIELPAGKTVVMEPGGLHVMLIGLRGPLKEGTSFPMELTFAQAGKVTVTVDVQPVGAMHGGKR</sequence>
<dbReference type="RefSeq" id="WP_163679815.1">
    <property type="nucleotide sequence ID" value="NZ_JAAIYP010000038.1"/>
</dbReference>
<dbReference type="InterPro" id="IPR036182">
    <property type="entry name" value="PCuAC_sf"/>
</dbReference>
<dbReference type="InterPro" id="IPR058248">
    <property type="entry name" value="Lxx211020-like"/>
</dbReference>
<name>A0A7C9QUG1_9PROT</name>
<comment type="caution">
    <text evidence="2">The sequence shown here is derived from an EMBL/GenBank/DDBJ whole genome shotgun (WGS) entry which is preliminary data.</text>
</comment>
<reference evidence="2 3" key="1">
    <citation type="submission" date="2020-02" db="EMBL/GenBank/DDBJ databases">
        <authorList>
            <person name="Dziuba M."/>
            <person name="Kuznetsov B."/>
            <person name="Mardanov A."/>
            <person name="Ravin N."/>
            <person name="Grouzdev D."/>
        </authorList>
    </citation>
    <scope>NUCLEOTIDE SEQUENCE [LARGE SCALE GENOMIC DNA]</scope>
    <source>
        <strain evidence="2 3">SpK</strain>
    </source>
</reference>
<dbReference type="PANTHER" id="PTHR36302">
    <property type="entry name" value="BLR7088 PROTEIN"/>
    <property type="match status" value="1"/>
</dbReference>
<proteinExistence type="predicted"/>
<dbReference type="InterPro" id="IPR007410">
    <property type="entry name" value="LpqE-like"/>
</dbReference>
<dbReference type="Pfam" id="PF04314">
    <property type="entry name" value="PCuAC"/>
    <property type="match status" value="1"/>
</dbReference>
<evidence type="ECO:0000256" key="1">
    <source>
        <dbReference type="SAM" id="SignalP"/>
    </source>
</evidence>
<gene>
    <name evidence="2" type="ORF">G4223_12060</name>
</gene>
<dbReference type="Proteomes" id="UP000480684">
    <property type="component" value="Unassembled WGS sequence"/>
</dbReference>
<dbReference type="EMBL" id="JAAIYP010000038">
    <property type="protein sequence ID" value="NFV80845.1"/>
    <property type="molecule type" value="Genomic_DNA"/>
</dbReference>
<evidence type="ECO:0000313" key="3">
    <source>
        <dbReference type="Proteomes" id="UP000480684"/>
    </source>
</evidence>
<evidence type="ECO:0000313" key="2">
    <source>
        <dbReference type="EMBL" id="NFV80845.1"/>
    </source>
</evidence>
<feature type="signal peptide" evidence="1">
    <location>
        <begin position="1"/>
        <end position="22"/>
    </location>
</feature>
<dbReference type="Gene3D" id="2.60.40.1890">
    <property type="entry name" value="PCu(A)C copper chaperone"/>
    <property type="match status" value="1"/>
</dbReference>
<organism evidence="2 3">
    <name type="scientific">Magnetospirillum aberrantis SpK</name>
    <dbReference type="NCBI Taxonomy" id="908842"/>
    <lineage>
        <taxon>Bacteria</taxon>
        <taxon>Pseudomonadati</taxon>
        <taxon>Pseudomonadota</taxon>
        <taxon>Alphaproteobacteria</taxon>
        <taxon>Rhodospirillales</taxon>
        <taxon>Rhodospirillaceae</taxon>
        <taxon>Magnetospirillum</taxon>
    </lineage>
</organism>